<evidence type="ECO:0000256" key="3">
    <source>
        <dbReference type="ARBA" id="ARBA00023027"/>
    </source>
</evidence>
<organism evidence="6 7">
    <name type="scientific">Microbacterium keratanolyticum</name>
    <dbReference type="NCBI Taxonomy" id="67574"/>
    <lineage>
        <taxon>Bacteria</taxon>
        <taxon>Bacillati</taxon>
        <taxon>Actinomycetota</taxon>
        <taxon>Actinomycetes</taxon>
        <taxon>Micrococcales</taxon>
        <taxon>Microbacteriaceae</taxon>
        <taxon>Microbacterium</taxon>
    </lineage>
</organism>
<keyword evidence="7" id="KW-1185">Reference proteome</keyword>
<dbReference type="InterPro" id="IPR026590">
    <property type="entry name" value="Ssirtuin_cat_dom"/>
</dbReference>
<dbReference type="EMBL" id="BSET01000002">
    <property type="protein sequence ID" value="GLK02353.1"/>
    <property type="molecule type" value="Genomic_DNA"/>
</dbReference>
<dbReference type="GO" id="GO:0070403">
    <property type="term" value="F:NAD+ binding"/>
    <property type="evidence" value="ECO:0007669"/>
    <property type="project" value="InterPro"/>
</dbReference>
<dbReference type="AlphaFoldDB" id="A0A9W6HSY9"/>
<reference evidence="6" key="1">
    <citation type="journal article" date="2014" name="Int. J. Syst. Evol. Microbiol.">
        <title>Complete genome sequence of Corynebacterium casei LMG S-19264T (=DSM 44701T), isolated from a smear-ripened cheese.</title>
        <authorList>
            <consortium name="US DOE Joint Genome Institute (JGI-PGF)"/>
            <person name="Walter F."/>
            <person name="Albersmeier A."/>
            <person name="Kalinowski J."/>
            <person name="Ruckert C."/>
        </authorList>
    </citation>
    <scope>NUCLEOTIDE SEQUENCE</scope>
    <source>
        <strain evidence="6">VKM Ac-1958</strain>
    </source>
</reference>
<comment type="caution">
    <text evidence="6">The sequence shown here is derived from an EMBL/GenBank/DDBJ whole genome shotgun (WGS) entry which is preliminary data.</text>
</comment>
<dbReference type="InterPro" id="IPR026591">
    <property type="entry name" value="Sirtuin_cat_small_dom_sf"/>
</dbReference>
<dbReference type="Gene3D" id="3.40.50.1220">
    <property type="entry name" value="TPP-binding domain"/>
    <property type="match status" value="1"/>
</dbReference>
<sequence length="287" mass="30669">MESVDIDEQVARAVDLLADRRTAVLTGAGISADSGIPTYRGAAGVPRRPMTVQDFLSGDAARRRYWMGGHLGWRRFSAVHPNAGHRALAELERAGAVTGVMTQNVDGLHLQAGSQRVIELHGTGRRVYCLQCGQVFDRESVAAQIDARNPWLAAADDIPLGPDGDVVPEATDGFLVPVCTVCGGMLKPDVVFFGETIPLSRFRTAESLLRASDALLIAGTSLVVNSGVRFAERARRRDLPIVIVNHEPTRVDTWAALTIAAGTSEVLPALARALTSSTPTALGRVEE</sequence>
<gene>
    <name evidence="6" type="primary">cobB</name>
    <name evidence="6" type="ORF">GCM10017596_20680</name>
</gene>
<protein>
    <recommendedName>
        <fullName evidence="1">protein acetyllysine N-acetyltransferase</fullName>
        <ecNumber evidence="1">2.3.1.286</ecNumber>
    </recommendedName>
</protein>
<dbReference type="InterPro" id="IPR029035">
    <property type="entry name" value="DHS-like_NAD/FAD-binding_dom"/>
</dbReference>
<feature type="binding site" evidence="4">
    <location>
        <position position="179"/>
    </location>
    <ligand>
        <name>Zn(2+)</name>
        <dbReference type="ChEBI" id="CHEBI:29105"/>
    </ligand>
</feature>
<feature type="active site" description="Proton acceptor" evidence="4">
    <location>
        <position position="121"/>
    </location>
</feature>
<keyword evidence="4" id="KW-0862">Zinc</keyword>
<keyword evidence="2" id="KW-0808">Transferase</keyword>
<dbReference type="PANTHER" id="PTHR11085">
    <property type="entry name" value="NAD-DEPENDENT PROTEIN DEACYLASE SIRTUIN-5, MITOCHONDRIAL-RELATED"/>
    <property type="match status" value="1"/>
</dbReference>
<feature type="binding site" evidence="4">
    <location>
        <position position="182"/>
    </location>
    <ligand>
        <name>Zn(2+)</name>
        <dbReference type="ChEBI" id="CHEBI:29105"/>
    </ligand>
</feature>
<dbReference type="GO" id="GO:0046872">
    <property type="term" value="F:metal ion binding"/>
    <property type="evidence" value="ECO:0007669"/>
    <property type="project" value="UniProtKB-KW"/>
</dbReference>
<accession>A0A9W6HSY9</accession>
<evidence type="ECO:0000313" key="6">
    <source>
        <dbReference type="EMBL" id="GLK02353.1"/>
    </source>
</evidence>
<dbReference type="InterPro" id="IPR050134">
    <property type="entry name" value="NAD-dep_sirtuin_deacylases"/>
</dbReference>
<keyword evidence="4" id="KW-0479">Metal-binding</keyword>
<dbReference type="SUPFAM" id="SSF52467">
    <property type="entry name" value="DHS-like NAD/FAD-binding domain"/>
    <property type="match status" value="1"/>
</dbReference>
<dbReference type="Gene3D" id="3.30.1600.10">
    <property type="entry name" value="SIR2/SIRT2 'Small Domain"/>
    <property type="match status" value="1"/>
</dbReference>
<feature type="domain" description="Deacetylase sirtuin-type" evidence="5">
    <location>
        <begin position="1"/>
        <end position="287"/>
    </location>
</feature>
<name>A0A9W6HSY9_9MICO</name>
<dbReference type="GO" id="GO:0017136">
    <property type="term" value="F:histone deacetylase activity, NAD-dependent"/>
    <property type="evidence" value="ECO:0007669"/>
    <property type="project" value="TreeGrafter"/>
</dbReference>
<evidence type="ECO:0000313" key="7">
    <source>
        <dbReference type="Proteomes" id="UP001142325"/>
    </source>
</evidence>
<evidence type="ECO:0000256" key="2">
    <source>
        <dbReference type="ARBA" id="ARBA00022679"/>
    </source>
</evidence>
<evidence type="ECO:0000256" key="4">
    <source>
        <dbReference type="PROSITE-ProRule" id="PRU00236"/>
    </source>
</evidence>
<dbReference type="InterPro" id="IPR003000">
    <property type="entry name" value="Sirtuin"/>
</dbReference>
<dbReference type="Pfam" id="PF02146">
    <property type="entry name" value="SIR2"/>
    <property type="match status" value="1"/>
</dbReference>
<evidence type="ECO:0000259" key="5">
    <source>
        <dbReference type="PROSITE" id="PS50305"/>
    </source>
</evidence>
<dbReference type="PROSITE" id="PS50305">
    <property type="entry name" value="SIRTUIN"/>
    <property type="match status" value="1"/>
</dbReference>
<feature type="binding site" evidence="4">
    <location>
        <position position="129"/>
    </location>
    <ligand>
        <name>Zn(2+)</name>
        <dbReference type="ChEBI" id="CHEBI:29105"/>
    </ligand>
</feature>
<feature type="binding site" evidence="4">
    <location>
        <position position="132"/>
    </location>
    <ligand>
        <name>Zn(2+)</name>
        <dbReference type="ChEBI" id="CHEBI:29105"/>
    </ligand>
</feature>
<reference evidence="6" key="2">
    <citation type="submission" date="2023-01" db="EMBL/GenBank/DDBJ databases">
        <authorList>
            <person name="Sun Q."/>
            <person name="Evtushenko L."/>
        </authorList>
    </citation>
    <scope>NUCLEOTIDE SEQUENCE</scope>
    <source>
        <strain evidence="6">VKM Ac-1958</strain>
    </source>
</reference>
<dbReference type="EC" id="2.3.1.286" evidence="1"/>
<dbReference type="PANTHER" id="PTHR11085:SF10">
    <property type="entry name" value="NAD-DEPENDENT PROTEIN DEACYLASE SIRTUIN-5, MITOCHONDRIAL-RELATED"/>
    <property type="match status" value="1"/>
</dbReference>
<dbReference type="Proteomes" id="UP001142325">
    <property type="component" value="Unassembled WGS sequence"/>
</dbReference>
<proteinExistence type="predicted"/>
<evidence type="ECO:0000256" key="1">
    <source>
        <dbReference type="ARBA" id="ARBA00012928"/>
    </source>
</evidence>
<dbReference type="RefSeq" id="WP_204939906.1">
    <property type="nucleotide sequence ID" value="NZ_BAAAUM010000002.1"/>
</dbReference>
<keyword evidence="3" id="KW-0520">NAD</keyword>